<proteinExistence type="predicted"/>
<gene>
    <name evidence="2" type="ORF">BX591_107179</name>
</gene>
<dbReference type="InterPro" id="IPR046148">
    <property type="entry name" value="Septknot"/>
</dbReference>
<evidence type="ECO:0000313" key="2">
    <source>
        <dbReference type="EMBL" id="RAS33262.1"/>
    </source>
</evidence>
<comment type="caution">
    <text evidence="2">The sequence shown here is derived from an EMBL/GenBank/DDBJ whole genome shotgun (WGS) entry which is preliminary data.</text>
</comment>
<evidence type="ECO:0000313" key="3">
    <source>
        <dbReference type="Proteomes" id="UP000248918"/>
    </source>
</evidence>
<dbReference type="EMBL" id="QLTK01000007">
    <property type="protein sequence ID" value="RAS33262.1"/>
    <property type="molecule type" value="Genomic_DNA"/>
</dbReference>
<sequence>MARIYQTETMGEADLRVALVADRGRADLLVNRVSSYGLAVGDALWFITTQRQSANVTVFFCSEGFAQLKVCLVSTRGEAGWVHDRPHRWRGRIGR</sequence>
<organism evidence="2 3">
    <name type="scientific">Paraburkholderia bryophila</name>
    <dbReference type="NCBI Taxonomy" id="420952"/>
    <lineage>
        <taxon>Bacteria</taxon>
        <taxon>Pseudomonadati</taxon>
        <taxon>Pseudomonadota</taxon>
        <taxon>Betaproteobacteria</taxon>
        <taxon>Burkholderiales</taxon>
        <taxon>Burkholderiaceae</taxon>
        <taxon>Paraburkholderia</taxon>
    </lineage>
</organism>
<dbReference type="RefSeq" id="WP_111932119.1">
    <property type="nucleotide sequence ID" value="NZ_CADFFP010000008.1"/>
</dbReference>
<evidence type="ECO:0000259" key="1">
    <source>
        <dbReference type="Pfam" id="PF19647"/>
    </source>
</evidence>
<protein>
    <recommendedName>
        <fullName evidence="1">7(1) septoil knot domain-containing protein</fullName>
    </recommendedName>
</protein>
<dbReference type="OrthoDB" id="5954015at2"/>
<feature type="domain" description="7(1) septoil knot" evidence="1">
    <location>
        <begin position="1"/>
        <end position="81"/>
    </location>
</feature>
<dbReference type="AlphaFoldDB" id="A0A329CHF7"/>
<reference evidence="2 3" key="1">
    <citation type="submission" date="2018-06" db="EMBL/GenBank/DDBJ databases">
        <title>Genomic Encyclopedia of Type Strains, Phase III (KMG-III): the genomes of soil and plant-associated and newly described type strains.</title>
        <authorList>
            <person name="Whitman W."/>
        </authorList>
    </citation>
    <scope>NUCLEOTIDE SEQUENCE [LARGE SCALE GENOMIC DNA]</scope>
    <source>
        <strain evidence="2 3">LMG 23644</strain>
    </source>
</reference>
<dbReference type="Pfam" id="PF19647">
    <property type="entry name" value="Septknot"/>
    <property type="match status" value="1"/>
</dbReference>
<name>A0A329CHF7_9BURK</name>
<accession>A0A329CHF7</accession>
<dbReference type="Proteomes" id="UP000248918">
    <property type="component" value="Unassembled WGS sequence"/>
</dbReference>